<dbReference type="InterPro" id="IPR043128">
    <property type="entry name" value="Rev_trsase/Diguanyl_cyclase"/>
</dbReference>
<keyword evidence="6" id="KW-0695">RNA-directed DNA polymerase</keyword>
<dbReference type="InterPro" id="IPR041373">
    <property type="entry name" value="RT_RNaseH"/>
</dbReference>
<evidence type="ECO:0000259" key="8">
    <source>
        <dbReference type="Pfam" id="PF17917"/>
    </source>
</evidence>
<sequence>MEKFIHQEKNKEKEVVPPQDGKESRKEHEDETKGESHKPHARTIATETTVKWEDELCEVKVQMGEIRDAVKGPSSTMAEMMHEAQKYMNGEDALQAKDVASGKKRKFDMDDCPSDSKVKSQRTHERGNKGRKRHKDRRHEDRRHEEKRKPEGRFTSFTPLTIPVDQVFYHIQDDPALKWLGKLRKRGMVAGGTSRSSRKAYAQQIHNVLVTQKVAKAPRLDDIPIIFTEEDARRIHHPHDDALVVTLEIVGYATRQVLIDNGSSVDIIYLPAFQQMKIDKSKLLPFDTPLIEFVGSIVYPQGVVTLQVIVGTYPLQATRKVDFLMNGIGEMRGDQVMACECYLTSVDTEMAHQTLMVEDRRNVVEPLEAMEDITLVTGDDKKTTKIGTTLSKETRGELINFLKANTNVFAWSHENISGISREVMAHKFNVNPSMCPVKQKRRVFPPKRNVVVMEEVEKLLTVDSLGKSTTQNGCPMWLWVSSGKFLGFMVPQRGTEANLDKIKAILEMTPSGTVKEVQSLTKRVAALNSFVSRATDKCLPFFKTLKKAFQWTEECQLVFKQLKSYLMAPPLLNPSIPGEELYLYLAVSTTAIKGRYSNIEKLAFALVIASRKLRPYFQAHTIVVLTDYPLRKAMNKPYAAGRLVLWAIEMSEFNVDYRPRTAIKAQTLADFIAEFTHLDLEKGVEVEEKYWTIKANGSSTKE</sequence>
<evidence type="ECO:0000256" key="3">
    <source>
        <dbReference type="ARBA" id="ARBA00022722"/>
    </source>
</evidence>
<name>A0A2N9GWK1_FAGSY</name>
<dbReference type="EMBL" id="OIVN01002824">
    <property type="protein sequence ID" value="SPD06736.1"/>
    <property type="molecule type" value="Genomic_DNA"/>
</dbReference>
<feature type="compositionally biased region" description="Basic and acidic residues" evidence="7">
    <location>
        <begin position="1"/>
        <end position="38"/>
    </location>
</feature>
<evidence type="ECO:0000313" key="9">
    <source>
        <dbReference type="EMBL" id="SPD06736.1"/>
    </source>
</evidence>
<keyword evidence="5" id="KW-0378">Hydrolase</keyword>
<feature type="region of interest" description="Disordered" evidence="7">
    <location>
        <begin position="1"/>
        <end position="47"/>
    </location>
</feature>
<evidence type="ECO:0000256" key="5">
    <source>
        <dbReference type="ARBA" id="ARBA00022801"/>
    </source>
</evidence>
<dbReference type="PANTHER" id="PTHR48475:SF2">
    <property type="entry name" value="RIBONUCLEASE H"/>
    <property type="match status" value="1"/>
</dbReference>
<dbReference type="PANTHER" id="PTHR48475">
    <property type="entry name" value="RIBONUCLEASE H"/>
    <property type="match status" value="1"/>
</dbReference>
<keyword evidence="3" id="KW-0540">Nuclease</keyword>
<evidence type="ECO:0000256" key="4">
    <source>
        <dbReference type="ARBA" id="ARBA00022759"/>
    </source>
</evidence>
<evidence type="ECO:0000256" key="2">
    <source>
        <dbReference type="ARBA" id="ARBA00022695"/>
    </source>
</evidence>
<evidence type="ECO:0000256" key="6">
    <source>
        <dbReference type="ARBA" id="ARBA00022918"/>
    </source>
</evidence>
<feature type="domain" description="Reverse transcriptase RNase H-like" evidence="8">
    <location>
        <begin position="584"/>
        <end position="653"/>
    </location>
</feature>
<organism evidence="9">
    <name type="scientific">Fagus sylvatica</name>
    <name type="common">Beechnut</name>
    <dbReference type="NCBI Taxonomy" id="28930"/>
    <lineage>
        <taxon>Eukaryota</taxon>
        <taxon>Viridiplantae</taxon>
        <taxon>Streptophyta</taxon>
        <taxon>Embryophyta</taxon>
        <taxon>Tracheophyta</taxon>
        <taxon>Spermatophyta</taxon>
        <taxon>Magnoliopsida</taxon>
        <taxon>eudicotyledons</taxon>
        <taxon>Gunneridae</taxon>
        <taxon>Pentapetalae</taxon>
        <taxon>rosids</taxon>
        <taxon>fabids</taxon>
        <taxon>Fagales</taxon>
        <taxon>Fagaceae</taxon>
        <taxon>Fagus</taxon>
    </lineage>
</organism>
<dbReference type="GO" id="GO:0003964">
    <property type="term" value="F:RNA-directed DNA polymerase activity"/>
    <property type="evidence" value="ECO:0007669"/>
    <property type="project" value="UniProtKB-KW"/>
</dbReference>
<feature type="compositionally biased region" description="Basic and acidic residues" evidence="7">
    <location>
        <begin position="138"/>
        <end position="152"/>
    </location>
</feature>
<keyword evidence="2" id="KW-0548">Nucleotidyltransferase</keyword>
<dbReference type="AlphaFoldDB" id="A0A2N9GWK1"/>
<dbReference type="Pfam" id="PF17917">
    <property type="entry name" value="RT_RNaseH"/>
    <property type="match status" value="1"/>
</dbReference>
<dbReference type="GO" id="GO:0016787">
    <property type="term" value="F:hydrolase activity"/>
    <property type="evidence" value="ECO:0007669"/>
    <property type="project" value="UniProtKB-KW"/>
</dbReference>
<evidence type="ECO:0000256" key="7">
    <source>
        <dbReference type="SAM" id="MobiDB-lite"/>
    </source>
</evidence>
<feature type="compositionally biased region" description="Basic and acidic residues" evidence="7">
    <location>
        <begin position="114"/>
        <end position="128"/>
    </location>
</feature>
<evidence type="ECO:0000256" key="1">
    <source>
        <dbReference type="ARBA" id="ARBA00022679"/>
    </source>
</evidence>
<dbReference type="InterPro" id="IPR043502">
    <property type="entry name" value="DNA/RNA_pol_sf"/>
</dbReference>
<reference evidence="9" key="1">
    <citation type="submission" date="2018-02" db="EMBL/GenBank/DDBJ databases">
        <authorList>
            <person name="Cohen D.B."/>
            <person name="Kent A.D."/>
        </authorList>
    </citation>
    <scope>NUCLEOTIDE SEQUENCE</scope>
</reference>
<dbReference type="Gene3D" id="3.30.70.270">
    <property type="match status" value="1"/>
</dbReference>
<proteinExistence type="predicted"/>
<gene>
    <name evidence="9" type="ORF">FSB_LOCUS34618</name>
</gene>
<keyword evidence="4" id="KW-0255">Endonuclease</keyword>
<keyword evidence="1" id="KW-0808">Transferase</keyword>
<protein>
    <recommendedName>
        <fullName evidence="8">Reverse transcriptase RNase H-like domain-containing protein</fullName>
    </recommendedName>
</protein>
<dbReference type="SUPFAM" id="SSF56672">
    <property type="entry name" value="DNA/RNA polymerases"/>
    <property type="match status" value="1"/>
</dbReference>
<accession>A0A2N9GWK1</accession>
<feature type="region of interest" description="Disordered" evidence="7">
    <location>
        <begin position="100"/>
        <end position="154"/>
    </location>
</feature>
<dbReference type="GO" id="GO:0004519">
    <property type="term" value="F:endonuclease activity"/>
    <property type="evidence" value="ECO:0007669"/>
    <property type="project" value="UniProtKB-KW"/>
</dbReference>